<comment type="subcellular location">
    <subcellularLocation>
        <location evidence="1">Membrane</location>
    </subcellularLocation>
</comment>
<keyword evidence="8" id="KW-1185">Reference proteome</keyword>
<name>A0A8C3HP71_CHRPI</name>
<evidence type="ECO:0000256" key="4">
    <source>
        <dbReference type="ARBA" id="ARBA00022989"/>
    </source>
</evidence>
<feature type="transmembrane region" description="Helical" evidence="6">
    <location>
        <begin position="49"/>
        <end position="68"/>
    </location>
</feature>
<dbReference type="Ensembl" id="ENSCPBT00000025107.1">
    <property type="protein sequence ID" value="ENSCPBP00000021333.1"/>
    <property type="gene ID" value="ENSCPBG00000015333.1"/>
</dbReference>
<dbReference type="Gene3D" id="1.10.10.1740">
    <property type="entry name" value="Transmembrane protein 14-like"/>
    <property type="match status" value="1"/>
</dbReference>
<reference evidence="7" key="1">
    <citation type="submission" date="2025-08" db="UniProtKB">
        <authorList>
            <consortium name="Ensembl"/>
        </authorList>
    </citation>
    <scope>IDENTIFICATION</scope>
</reference>
<proteinExistence type="inferred from homology"/>
<sequence length="98" mass="11147">MKSQWNQCRFWIQNTNLNMGRGFCRETGVPERALDLFMGKLMLGENSKYGVYLSVTVSAFILTIVMGMRFKRSKKLIPGGLIAGLSLLMILRLVFLLL</sequence>
<evidence type="ECO:0000256" key="2">
    <source>
        <dbReference type="ARBA" id="ARBA00007590"/>
    </source>
</evidence>
<evidence type="ECO:0000256" key="3">
    <source>
        <dbReference type="ARBA" id="ARBA00022692"/>
    </source>
</evidence>
<comment type="similarity">
    <text evidence="2">Belongs to the TMEM14 family.</text>
</comment>
<dbReference type="GO" id="GO:0016020">
    <property type="term" value="C:membrane"/>
    <property type="evidence" value="ECO:0007669"/>
    <property type="project" value="UniProtKB-SubCell"/>
</dbReference>
<accession>A0A8C3HP71</accession>
<protein>
    <submittedName>
        <fullName evidence="7">Uncharacterized protein</fullName>
    </submittedName>
</protein>
<dbReference type="AlphaFoldDB" id="A0A8C3HP71"/>
<evidence type="ECO:0000313" key="7">
    <source>
        <dbReference type="Ensembl" id="ENSCPBP00000021333.1"/>
    </source>
</evidence>
<keyword evidence="3 6" id="KW-0812">Transmembrane</keyword>
<keyword evidence="4 6" id="KW-1133">Transmembrane helix</keyword>
<organism evidence="7 8">
    <name type="scientific">Chrysemys picta bellii</name>
    <name type="common">Western painted turtle</name>
    <name type="synonym">Emys bellii</name>
    <dbReference type="NCBI Taxonomy" id="8478"/>
    <lineage>
        <taxon>Eukaryota</taxon>
        <taxon>Metazoa</taxon>
        <taxon>Chordata</taxon>
        <taxon>Craniata</taxon>
        <taxon>Vertebrata</taxon>
        <taxon>Euteleostomi</taxon>
        <taxon>Archelosauria</taxon>
        <taxon>Testudinata</taxon>
        <taxon>Testudines</taxon>
        <taxon>Cryptodira</taxon>
        <taxon>Durocryptodira</taxon>
        <taxon>Testudinoidea</taxon>
        <taxon>Emydidae</taxon>
        <taxon>Chrysemys</taxon>
    </lineage>
</organism>
<feature type="transmembrane region" description="Helical" evidence="6">
    <location>
        <begin position="80"/>
        <end position="97"/>
    </location>
</feature>
<dbReference type="Proteomes" id="UP000694380">
    <property type="component" value="Unplaced"/>
</dbReference>
<keyword evidence="5 6" id="KW-0472">Membrane</keyword>
<evidence type="ECO:0000313" key="8">
    <source>
        <dbReference type="Proteomes" id="UP000694380"/>
    </source>
</evidence>
<evidence type="ECO:0000256" key="6">
    <source>
        <dbReference type="SAM" id="Phobius"/>
    </source>
</evidence>
<evidence type="ECO:0000256" key="1">
    <source>
        <dbReference type="ARBA" id="ARBA00004370"/>
    </source>
</evidence>
<reference evidence="7" key="2">
    <citation type="submission" date="2025-09" db="UniProtKB">
        <authorList>
            <consortium name="Ensembl"/>
        </authorList>
    </citation>
    <scope>IDENTIFICATION</scope>
</reference>
<dbReference type="Pfam" id="PF03647">
    <property type="entry name" value="Tmemb_14"/>
    <property type="match status" value="1"/>
</dbReference>
<evidence type="ECO:0000256" key="5">
    <source>
        <dbReference type="ARBA" id="ARBA00023136"/>
    </source>
</evidence>
<dbReference type="GeneTree" id="ENSGT00950000185614"/>
<dbReference type="InterPro" id="IPR005349">
    <property type="entry name" value="TMEM14"/>
</dbReference>
<dbReference type="InterPro" id="IPR044890">
    <property type="entry name" value="TMEM14_sf"/>
</dbReference>